<dbReference type="AlphaFoldDB" id="A0A0D5NMK1"/>
<organism evidence="2 3">
    <name type="scientific">Paenibacillus beijingensis</name>
    <dbReference type="NCBI Taxonomy" id="1126833"/>
    <lineage>
        <taxon>Bacteria</taxon>
        <taxon>Bacillati</taxon>
        <taxon>Bacillota</taxon>
        <taxon>Bacilli</taxon>
        <taxon>Bacillales</taxon>
        <taxon>Paenibacillaceae</taxon>
        <taxon>Paenibacillus</taxon>
    </lineage>
</organism>
<proteinExistence type="predicted"/>
<evidence type="ECO:0000256" key="1">
    <source>
        <dbReference type="SAM" id="MobiDB-lite"/>
    </source>
</evidence>
<gene>
    <name evidence="2" type="ORF">VN24_18145</name>
</gene>
<dbReference type="HOGENOM" id="CLU_2357043_0_0_9"/>
<sequence length="96" mass="10484">MTNRKQDPDTLVTEKDIDSEFGLFTAETKKDALPNTEGELEEKYPPKSRTRIGVVTDPDLAELAEDTPIDPAAPPEEFHGTDLLNGAGADRKDGDD</sequence>
<dbReference type="KEGG" id="pbj:VN24_18145"/>
<evidence type="ECO:0000313" key="2">
    <source>
        <dbReference type="EMBL" id="AJY76128.1"/>
    </source>
</evidence>
<protein>
    <submittedName>
        <fullName evidence="2">Uncharacterized protein</fullName>
    </submittedName>
</protein>
<feature type="region of interest" description="Disordered" evidence="1">
    <location>
        <begin position="65"/>
        <end position="96"/>
    </location>
</feature>
<name>A0A0D5NMK1_9BACL</name>
<dbReference type="OrthoDB" id="2661027at2"/>
<evidence type="ECO:0000313" key="3">
    <source>
        <dbReference type="Proteomes" id="UP000032633"/>
    </source>
</evidence>
<keyword evidence="3" id="KW-1185">Reference proteome</keyword>
<accession>A0A0D5NMK1</accession>
<dbReference type="RefSeq" id="WP_045671556.1">
    <property type="nucleotide sequence ID" value="NZ_CP011058.1"/>
</dbReference>
<dbReference type="PATRIC" id="fig|1126833.4.peg.3993"/>
<reference evidence="3" key="2">
    <citation type="submission" date="2015-03" db="EMBL/GenBank/DDBJ databases">
        <title>Genome sequence of Paenibacillus beijingensis strain DSM 24997T.</title>
        <authorList>
            <person name="Kwak Y."/>
            <person name="Shin J.-H."/>
        </authorList>
    </citation>
    <scope>NUCLEOTIDE SEQUENCE [LARGE SCALE GENOMIC DNA]</scope>
    <source>
        <strain evidence="3">DSM 24997</strain>
    </source>
</reference>
<reference evidence="2 3" key="1">
    <citation type="journal article" date="2015" name="J. Biotechnol.">
        <title>Complete genome sequence of Paenibacillus beijingensis 7188(T) (=DSM 24997(T)), a novel rhizobacterium from jujube garden soil.</title>
        <authorList>
            <person name="Kwak Y."/>
            <person name="Shin J.H."/>
        </authorList>
    </citation>
    <scope>NUCLEOTIDE SEQUENCE [LARGE SCALE GENOMIC DNA]</scope>
    <source>
        <strain evidence="2 3">DSM 24997</strain>
    </source>
</reference>
<dbReference type="EMBL" id="CP011058">
    <property type="protein sequence ID" value="AJY76128.1"/>
    <property type="molecule type" value="Genomic_DNA"/>
</dbReference>
<dbReference type="Proteomes" id="UP000032633">
    <property type="component" value="Chromosome"/>
</dbReference>